<dbReference type="GO" id="GO:0046872">
    <property type="term" value="F:metal ion binding"/>
    <property type="evidence" value="ECO:0007669"/>
    <property type="project" value="UniProtKB-KW"/>
</dbReference>
<name>A0A397RRN2_9MOLU</name>
<dbReference type="Gene3D" id="3.50.50.60">
    <property type="entry name" value="FAD/NAD(P)-binding domain"/>
    <property type="match status" value="2"/>
</dbReference>
<dbReference type="InterPro" id="IPR017900">
    <property type="entry name" value="4Fe4S_Fe_S_CS"/>
</dbReference>
<gene>
    <name evidence="5" type="ORF">EI71_01119</name>
</gene>
<dbReference type="PROSITE" id="PS51379">
    <property type="entry name" value="4FE4S_FER_2"/>
    <property type="match status" value="2"/>
</dbReference>
<dbReference type="InterPro" id="IPR009051">
    <property type="entry name" value="Helical_ferredxn"/>
</dbReference>
<dbReference type="PANTHER" id="PTHR42783:SF3">
    <property type="entry name" value="GLUTAMATE SYNTHASE [NADPH] SMALL CHAIN-RELATED"/>
    <property type="match status" value="1"/>
</dbReference>
<dbReference type="InterPro" id="IPR023753">
    <property type="entry name" value="FAD/NAD-binding_dom"/>
</dbReference>
<evidence type="ECO:0000313" key="5">
    <source>
        <dbReference type="EMBL" id="RIA75822.1"/>
    </source>
</evidence>
<dbReference type="OrthoDB" id="9814556at2"/>
<comment type="caution">
    <text evidence="5">The sequence shown here is derived from an EMBL/GenBank/DDBJ whole genome shotgun (WGS) entry which is preliminary data.</text>
</comment>
<dbReference type="Pfam" id="PF07992">
    <property type="entry name" value="Pyr_redox_2"/>
    <property type="match status" value="1"/>
</dbReference>
<organism evidence="5 6">
    <name type="scientific">Anaeroplasma bactoclasticum</name>
    <dbReference type="NCBI Taxonomy" id="2088"/>
    <lineage>
        <taxon>Bacteria</taxon>
        <taxon>Bacillati</taxon>
        <taxon>Mycoplasmatota</taxon>
        <taxon>Mollicutes</taxon>
        <taxon>Anaeroplasmatales</taxon>
        <taxon>Anaeroplasmataceae</taxon>
        <taxon>Anaeroplasma</taxon>
    </lineage>
</organism>
<dbReference type="Proteomes" id="UP000266506">
    <property type="component" value="Unassembled WGS sequence"/>
</dbReference>
<feature type="domain" description="4Fe-4S ferredoxin-type" evidence="4">
    <location>
        <begin position="337"/>
        <end position="366"/>
    </location>
</feature>
<dbReference type="AlphaFoldDB" id="A0A397RRN2"/>
<evidence type="ECO:0000256" key="1">
    <source>
        <dbReference type="ARBA" id="ARBA00022723"/>
    </source>
</evidence>
<dbReference type="PANTHER" id="PTHR42783">
    <property type="entry name" value="GLUTAMATE SYNTHASE [NADPH] SMALL CHAIN"/>
    <property type="match status" value="1"/>
</dbReference>
<reference evidence="5 6" key="1">
    <citation type="submission" date="2018-08" db="EMBL/GenBank/DDBJ databases">
        <title>Genomic Encyclopedia of Archaeal and Bacterial Type Strains, Phase II (KMG-II): from individual species to whole genera.</title>
        <authorList>
            <person name="Goeker M."/>
        </authorList>
    </citation>
    <scope>NUCLEOTIDE SEQUENCE [LARGE SCALE GENOMIC DNA]</scope>
    <source>
        <strain evidence="5 6">ATCC 27112</strain>
    </source>
</reference>
<dbReference type="InterPro" id="IPR036188">
    <property type="entry name" value="FAD/NAD-bd_sf"/>
</dbReference>
<evidence type="ECO:0000256" key="2">
    <source>
        <dbReference type="ARBA" id="ARBA00023004"/>
    </source>
</evidence>
<dbReference type="PROSITE" id="PS00198">
    <property type="entry name" value="4FE4S_FER_1"/>
    <property type="match status" value="2"/>
</dbReference>
<proteinExistence type="predicted"/>
<evidence type="ECO:0000256" key="3">
    <source>
        <dbReference type="ARBA" id="ARBA00023014"/>
    </source>
</evidence>
<dbReference type="InParanoid" id="A0A397RRN2"/>
<dbReference type="RefSeq" id="WP_119016262.1">
    <property type="nucleotide sequence ID" value="NZ_QXEV01000010.1"/>
</dbReference>
<dbReference type="EMBL" id="QXEV01000010">
    <property type="protein sequence ID" value="RIA75822.1"/>
    <property type="molecule type" value="Genomic_DNA"/>
</dbReference>
<accession>A0A397RRN2</accession>
<dbReference type="PRINTS" id="PR00419">
    <property type="entry name" value="ADXRDTASE"/>
</dbReference>
<keyword evidence="2" id="KW-0408">Iron</keyword>
<dbReference type="GO" id="GO:0016491">
    <property type="term" value="F:oxidoreductase activity"/>
    <property type="evidence" value="ECO:0007669"/>
    <property type="project" value="InterPro"/>
</dbReference>
<keyword evidence="6" id="KW-1185">Reference proteome</keyword>
<keyword evidence="3" id="KW-0411">Iron-sulfur</keyword>
<dbReference type="GO" id="GO:0051536">
    <property type="term" value="F:iron-sulfur cluster binding"/>
    <property type="evidence" value="ECO:0007669"/>
    <property type="project" value="UniProtKB-KW"/>
</dbReference>
<dbReference type="InterPro" id="IPR028261">
    <property type="entry name" value="DPD_II"/>
</dbReference>
<protein>
    <submittedName>
        <fullName evidence="5">NADPH-dependent glutamate synthase beta subunit-like oxidoreductase</fullName>
    </submittedName>
</protein>
<keyword evidence="1" id="KW-0479">Metal-binding</keyword>
<sequence length="980" mass="109143">MAKKIGKLDVVPTYPGARSVHEGEKPSREKVVKLGKKITDVLDHKLKGVKTEDPEYWGLAEILTDEMCDIALKMKIRTPYSFEEMKKLCPEQSSDPEHFKKILDEMAYIGLLELEWGYHFDHNGRTAPQDNDVKYILAIFVPGSAEMFNMDETPDCRNPRLEEHRAVANFFERMTYIPLAGITQMVPEGGSGVGMHVIPVEEAISMNNEALDIEKLSYWLKKYDGEIGVGQCSCRASRKLLGTADDPQGCADDQWGWCIGLGDFARYCRETGKGHPITADEAIAILKKGEEQGFVHQITNIDGENKIFGICNCNINICNALRTSQLFNTPNLSRSAYTAKVTPENCVACGRCVEYCPAGAVKLGQKLCTKQGPIVYPRHELPDWNKWGPDKWDPDYRDNNRINCYDTGTAPCKTACPAHIAIQGYLKMAAQGRYEDALALIKKENPFPAVCGRICNKRCEAACTRGTVDEAVAIDAVKKFIAERDLHAKTRYIPKIEMAVSPARQIKLDHWEQKIAIIGAGPAGLSCAYYLAIKGYKPVVFEKNQKPGGMMVYGIPSYKLEKDVIEAEIDIIRALGVEIRCGVEVGKDITISELRKEGFMAFYLAIGCQGGNLPGIDGQDAKGVEIAVDFLHKATEDNTTKWTGDVVVVGGGNVAVDCARTAKRFTSGNVTMLSLETKDTMPASKDEIEETLEDGIEIKNAWGPKEIKKDKDGNVSSIIFKKCIQTIDPKTKMFSPLYDENELLEIKASHVIFAIGQKVVYGDLLKGTKVEFGRGNRPLADPLTYQTKERDIFVGGDVYTGPKFVIDAIAQGKNASESLHRFVHEGASLTIGRNRREFIELDKENIVLGEYDTAKRQTAMPDSNAKPLSFKDYSGTLTEEQVKIETKRCLGCGASIVDPNKCIGCGICTTKCEFDAIHLVRDHPNASNMRRSEDKFKYILPYSAKRAFKILFKVKPEEQKKYEKDYKAYKKKVAEAKKDK</sequence>
<dbReference type="Pfam" id="PF00037">
    <property type="entry name" value="Fer4"/>
    <property type="match status" value="2"/>
</dbReference>
<feature type="domain" description="4Fe-4S ferredoxin-type" evidence="4">
    <location>
        <begin position="893"/>
        <end position="922"/>
    </location>
</feature>
<evidence type="ECO:0000259" key="4">
    <source>
        <dbReference type="PROSITE" id="PS51379"/>
    </source>
</evidence>
<dbReference type="InterPro" id="IPR017896">
    <property type="entry name" value="4Fe4S_Fe-S-bd"/>
</dbReference>
<dbReference type="Gene3D" id="3.30.70.20">
    <property type="match status" value="1"/>
</dbReference>
<dbReference type="Gene3D" id="1.10.1060.10">
    <property type="entry name" value="Alpha-helical ferredoxin"/>
    <property type="match status" value="1"/>
</dbReference>
<dbReference type="SUPFAM" id="SSF51971">
    <property type="entry name" value="Nucleotide-binding domain"/>
    <property type="match status" value="1"/>
</dbReference>
<dbReference type="SUPFAM" id="SSF46548">
    <property type="entry name" value="alpha-helical ferredoxin"/>
    <property type="match status" value="1"/>
</dbReference>
<dbReference type="SUPFAM" id="SSF54862">
    <property type="entry name" value="4Fe-4S ferredoxins"/>
    <property type="match status" value="2"/>
</dbReference>
<evidence type="ECO:0000313" key="6">
    <source>
        <dbReference type="Proteomes" id="UP000266506"/>
    </source>
</evidence>
<dbReference type="Pfam" id="PF14691">
    <property type="entry name" value="Fer4_20"/>
    <property type="match status" value="1"/>
</dbReference>